<dbReference type="InterPro" id="IPR006439">
    <property type="entry name" value="HAD-SF_hydro_IA"/>
</dbReference>
<dbReference type="CDD" id="cd01427">
    <property type="entry name" value="HAD_like"/>
    <property type="match status" value="1"/>
</dbReference>
<dbReference type="WBParaSite" id="ECPE_0000623701-mRNA-1">
    <property type="protein sequence ID" value="ECPE_0000623701-mRNA-1"/>
    <property type="gene ID" value="ECPE_0000623701"/>
</dbReference>
<dbReference type="InterPro" id="IPR041492">
    <property type="entry name" value="HAD_2"/>
</dbReference>
<dbReference type="SUPFAM" id="SSF56784">
    <property type="entry name" value="HAD-like"/>
    <property type="match status" value="1"/>
</dbReference>
<dbReference type="EMBL" id="UZAN01043190">
    <property type="protein sequence ID" value="VDP77730.1"/>
    <property type="molecule type" value="Genomic_DNA"/>
</dbReference>
<evidence type="ECO:0000313" key="3">
    <source>
        <dbReference type="WBParaSite" id="ECPE_0000623701-mRNA-1"/>
    </source>
</evidence>
<accession>A0A183AGY9</accession>
<dbReference type="Gene3D" id="3.40.50.1000">
    <property type="entry name" value="HAD superfamily/HAD-like"/>
    <property type="match status" value="1"/>
</dbReference>
<reference evidence="3" key="1">
    <citation type="submission" date="2016-06" db="UniProtKB">
        <authorList>
            <consortium name="WormBaseParasite"/>
        </authorList>
    </citation>
    <scope>IDENTIFICATION</scope>
</reference>
<dbReference type="GO" id="GO:0006281">
    <property type="term" value="P:DNA repair"/>
    <property type="evidence" value="ECO:0007669"/>
    <property type="project" value="TreeGrafter"/>
</dbReference>
<keyword evidence="2" id="KW-1185">Reference proteome</keyword>
<dbReference type="OrthoDB" id="269227at2759"/>
<reference evidence="1 2" key="2">
    <citation type="submission" date="2018-11" db="EMBL/GenBank/DDBJ databases">
        <authorList>
            <consortium name="Pathogen Informatics"/>
        </authorList>
    </citation>
    <scope>NUCLEOTIDE SEQUENCE [LARGE SCALE GENOMIC DNA]</scope>
    <source>
        <strain evidence="1 2">Egypt</strain>
    </source>
</reference>
<dbReference type="AlphaFoldDB" id="A0A183AGY9"/>
<dbReference type="PANTHER" id="PTHR43434">
    <property type="entry name" value="PHOSPHOGLYCOLATE PHOSPHATASE"/>
    <property type="match status" value="1"/>
</dbReference>
<proteinExistence type="predicted"/>
<dbReference type="GO" id="GO:0008967">
    <property type="term" value="F:phosphoglycolate phosphatase activity"/>
    <property type="evidence" value="ECO:0007669"/>
    <property type="project" value="TreeGrafter"/>
</dbReference>
<name>A0A183AGY9_9TREM</name>
<dbReference type="Pfam" id="PF13419">
    <property type="entry name" value="HAD_2"/>
    <property type="match status" value="1"/>
</dbReference>
<dbReference type="InterPro" id="IPR050155">
    <property type="entry name" value="HAD-like_hydrolase_sf"/>
</dbReference>
<evidence type="ECO:0000313" key="1">
    <source>
        <dbReference type="EMBL" id="VDP77730.1"/>
    </source>
</evidence>
<dbReference type="PANTHER" id="PTHR43434:SF22">
    <property type="entry name" value="PHOSPHOGLYCOLATE PHOSPHATASE"/>
    <property type="match status" value="1"/>
</dbReference>
<evidence type="ECO:0000313" key="2">
    <source>
        <dbReference type="Proteomes" id="UP000272942"/>
    </source>
</evidence>
<protein>
    <submittedName>
        <fullName evidence="3">Phosphoglycolate phosphatase</fullName>
    </submittedName>
</protein>
<dbReference type="InterPro" id="IPR036412">
    <property type="entry name" value="HAD-like_sf"/>
</dbReference>
<dbReference type="Proteomes" id="UP000272942">
    <property type="component" value="Unassembled WGS sequence"/>
</dbReference>
<sequence length="273" mass="29681">MDLSEEIFALLGICSKTLRIFPGLLAEGTKEQISDAIAQLLVKHGVNPGLAKSVSSRHVSYWATAPEHLNELDDLSDLFTLLRQHGILIGICTSDSRAGTTKSLIALDVLHLVDVIVCGDDPDGRPKPDPHNARMICDQLDIKPEEAVMVGDTPTDIQFAKNGNFGLGVGVLTGIGQREDLERAWYGSERPGIVEKANPDDKFHIVPSVADIIPLVLPDSTIPIQSLLRHTLTESTSSPGVSEMIRLIILDKDGSLTNVHPRWSDWAESICSK</sequence>
<organism evidence="3">
    <name type="scientific">Echinostoma caproni</name>
    <dbReference type="NCBI Taxonomy" id="27848"/>
    <lineage>
        <taxon>Eukaryota</taxon>
        <taxon>Metazoa</taxon>
        <taxon>Spiralia</taxon>
        <taxon>Lophotrochozoa</taxon>
        <taxon>Platyhelminthes</taxon>
        <taxon>Trematoda</taxon>
        <taxon>Digenea</taxon>
        <taxon>Plagiorchiida</taxon>
        <taxon>Echinostomata</taxon>
        <taxon>Echinostomatoidea</taxon>
        <taxon>Echinostomatidae</taxon>
        <taxon>Echinostoma</taxon>
    </lineage>
</organism>
<dbReference type="InterPro" id="IPR023214">
    <property type="entry name" value="HAD_sf"/>
</dbReference>
<dbReference type="NCBIfam" id="TIGR01549">
    <property type="entry name" value="HAD-SF-IA-v1"/>
    <property type="match status" value="1"/>
</dbReference>
<gene>
    <name evidence="1" type="ORF">ECPE_LOCUS6224</name>
</gene>